<proteinExistence type="predicted"/>
<evidence type="ECO:0000256" key="7">
    <source>
        <dbReference type="ARBA" id="ARBA00023136"/>
    </source>
</evidence>
<gene>
    <name evidence="9" type="ORF">METZ01_LOCUS102852</name>
</gene>
<protein>
    <recommendedName>
        <fullName evidence="10">Twin-arginine translocase TatA/TatE family subunit</fullName>
    </recommendedName>
</protein>
<evidence type="ECO:0008006" key="10">
    <source>
        <dbReference type="Google" id="ProtNLM"/>
    </source>
</evidence>
<dbReference type="Gene3D" id="1.20.5.3310">
    <property type="match status" value="1"/>
</dbReference>
<keyword evidence="5 8" id="KW-1133">Transmembrane helix</keyword>
<comment type="subcellular location">
    <subcellularLocation>
        <location evidence="1">Membrane</location>
        <topology evidence="1">Single-pass membrane protein</topology>
    </subcellularLocation>
</comment>
<evidence type="ECO:0000256" key="1">
    <source>
        <dbReference type="ARBA" id="ARBA00004167"/>
    </source>
</evidence>
<dbReference type="AlphaFoldDB" id="A0A381WD90"/>
<keyword evidence="6" id="KW-0811">Translocation</keyword>
<dbReference type="GO" id="GO:0016020">
    <property type="term" value="C:membrane"/>
    <property type="evidence" value="ECO:0007669"/>
    <property type="project" value="UniProtKB-ARBA"/>
</dbReference>
<evidence type="ECO:0000256" key="8">
    <source>
        <dbReference type="SAM" id="Phobius"/>
    </source>
</evidence>
<keyword evidence="3 8" id="KW-0812">Transmembrane</keyword>
<evidence type="ECO:0000256" key="2">
    <source>
        <dbReference type="ARBA" id="ARBA00022448"/>
    </source>
</evidence>
<dbReference type="GO" id="GO:0015031">
    <property type="term" value="P:protein transport"/>
    <property type="evidence" value="ECO:0007669"/>
    <property type="project" value="UniProtKB-KW"/>
</dbReference>
<evidence type="ECO:0000256" key="5">
    <source>
        <dbReference type="ARBA" id="ARBA00022989"/>
    </source>
</evidence>
<keyword evidence="2" id="KW-0813">Transport</keyword>
<reference evidence="9" key="1">
    <citation type="submission" date="2018-05" db="EMBL/GenBank/DDBJ databases">
        <authorList>
            <person name="Lanie J.A."/>
            <person name="Ng W.-L."/>
            <person name="Kazmierczak K.M."/>
            <person name="Andrzejewski T.M."/>
            <person name="Davidsen T.M."/>
            <person name="Wayne K.J."/>
            <person name="Tettelin H."/>
            <person name="Glass J.I."/>
            <person name="Rusch D."/>
            <person name="Podicherti R."/>
            <person name="Tsui H.-C.T."/>
            <person name="Winkler M.E."/>
        </authorList>
    </citation>
    <scope>NUCLEOTIDE SEQUENCE</scope>
</reference>
<keyword evidence="4" id="KW-0653">Protein transport</keyword>
<evidence type="ECO:0000256" key="6">
    <source>
        <dbReference type="ARBA" id="ARBA00023010"/>
    </source>
</evidence>
<dbReference type="InterPro" id="IPR003369">
    <property type="entry name" value="TatA/B/E"/>
</dbReference>
<name>A0A381WD90_9ZZZZ</name>
<sequence length="114" mass="12871">MLEYSLNIIGSEWIIIIFLALILLLGTNSFPQIATKLGKTVGEYNKAKNKIQNEMKDFSKENLEISGPVKNEREKLDVIAKTIGVDSKNKTDDQLKRIITNKMGSSQEETLDKK</sequence>
<dbReference type="Pfam" id="PF02416">
    <property type="entry name" value="TatA_B_E"/>
    <property type="match status" value="1"/>
</dbReference>
<keyword evidence="7 8" id="KW-0472">Membrane</keyword>
<evidence type="ECO:0000256" key="4">
    <source>
        <dbReference type="ARBA" id="ARBA00022927"/>
    </source>
</evidence>
<dbReference type="EMBL" id="UINC01011317">
    <property type="protein sequence ID" value="SVA49998.1"/>
    <property type="molecule type" value="Genomic_DNA"/>
</dbReference>
<evidence type="ECO:0000313" key="9">
    <source>
        <dbReference type="EMBL" id="SVA49998.1"/>
    </source>
</evidence>
<feature type="transmembrane region" description="Helical" evidence="8">
    <location>
        <begin position="6"/>
        <end position="26"/>
    </location>
</feature>
<organism evidence="9">
    <name type="scientific">marine metagenome</name>
    <dbReference type="NCBI Taxonomy" id="408172"/>
    <lineage>
        <taxon>unclassified sequences</taxon>
        <taxon>metagenomes</taxon>
        <taxon>ecological metagenomes</taxon>
    </lineage>
</organism>
<evidence type="ECO:0000256" key="3">
    <source>
        <dbReference type="ARBA" id="ARBA00022692"/>
    </source>
</evidence>
<accession>A0A381WD90</accession>